<dbReference type="GeneID" id="55813784"/>
<evidence type="ECO:0000313" key="3">
    <source>
        <dbReference type="Proteomes" id="UP000325735"/>
    </source>
</evidence>
<feature type="transmembrane region" description="Helical" evidence="1">
    <location>
        <begin position="12"/>
        <end position="28"/>
    </location>
</feature>
<dbReference type="Proteomes" id="UP000325735">
    <property type="component" value="Segment"/>
</dbReference>
<keyword evidence="3" id="KW-1185">Reference proteome</keyword>
<keyword evidence="1" id="KW-0472">Membrane</keyword>
<accession>A0A5J6TFY4</accession>
<gene>
    <name evidence="2" type="primary">21</name>
    <name evidence="2" type="ORF">PBI_TRIPLEJ_21</name>
</gene>
<sequence>MIDGIPIPAFETLTPVGLYILLVLLLFFERVVPIGRLRAEQETTKYWRDVADTKQATIDRQAETIHILAEGTGKTVEKVMNTIQDKAGVDS</sequence>
<dbReference type="EMBL" id="MN234178">
    <property type="protein sequence ID" value="QFG09565.1"/>
    <property type="molecule type" value="Genomic_DNA"/>
</dbReference>
<protein>
    <submittedName>
        <fullName evidence="2">Uncharacterized protein</fullName>
    </submittedName>
</protein>
<dbReference type="KEGG" id="vg:55813784"/>
<evidence type="ECO:0000256" key="1">
    <source>
        <dbReference type="SAM" id="Phobius"/>
    </source>
</evidence>
<proteinExistence type="predicted"/>
<evidence type="ECO:0000313" key="2">
    <source>
        <dbReference type="EMBL" id="QFG09565.1"/>
    </source>
</evidence>
<dbReference type="RefSeq" id="YP_009884424.1">
    <property type="nucleotide sequence ID" value="NC_049470.1"/>
</dbReference>
<name>A0A5J6TFY4_9CAUD</name>
<organism evidence="2 3">
    <name type="scientific">Arthrobacter phage TripleJ</name>
    <dbReference type="NCBI Taxonomy" id="2599838"/>
    <lineage>
        <taxon>Viruses</taxon>
        <taxon>Duplodnaviria</taxon>
        <taxon>Heunggongvirae</taxon>
        <taxon>Uroviricota</taxon>
        <taxon>Caudoviricetes</taxon>
        <taxon>Triplejayvirus</taxon>
        <taxon>Triplejayvirus tripleJ</taxon>
    </lineage>
</organism>
<reference evidence="2 3" key="1">
    <citation type="submission" date="2019-07" db="EMBL/GenBank/DDBJ databases">
        <authorList>
            <person name="Stoner T.H."/>
            <person name="Garlena R.A."/>
            <person name="Russell D.A."/>
            <person name="Pope W.H."/>
            <person name="Jacobs-Sera D."/>
            <person name="Hatfull G.F."/>
        </authorList>
    </citation>
    <scope>NUCLEOTIDE SEQUENCE [LARGE SCALE GENOMIC DNA]</scope>
</reference>
<keyword evidence="1" id="KW-1133">Transmembrane helix</keyword>
<keyword evidence="1" id="KW-0812">Transmembrane</keyword>